<protein>
    <recommendedName>
        <fullName evidence="3">Kinesin motor domain-containing protein</fullName>
    </recommendedName>
</protein>
<dbReference type="InterPro" id="IPR001752">
    <property type="entry name" value="Kinesin_motor_dom"/>
</dbReference>
<feature type="compositionally biased region" description="Basic and acidic residues" evidence="2">
    <location>
        <begin position="500"/>
        <end position="509"/>
    </location>
</feature>
<dbReference type="PROSITE" id="PS50067">
    <property type="entry name" value="KINESIN_MOTOR_2"/>
    <property type="match status" value="1"/>
</dbReference>
<feature type="domain" description="Kinesin motor" evidence="3">
    <location>
        <begin position="13"/>
        <end position="384"/>
    </location>
</feature>
<dbReference type="GO" id="GO:0007018">
    <property type="term" value="P:microtubule-based movement"/>
    <property type="evidence" value="ECO:0007669"/>
    <property type="project" value="InterPro"/>
</dbReference>
<dbReference type="SUPFAM" id="SSF52540">
    <property type="entry name" value="P-loop containing nucleoside triphosphate hydrolases"/>
    <property type="match status" value="1"/>
</dbReference>
<dbReference type="EMBL" id="KI913955">
    <property type="protein sequence ID" value="ETW06707.1"/>
    <property type="molecule type" value="Genomic_DNA"/>
</dbReference>
<feature type="region of interest" description="Disordered" evidence="2">
    <location>
        <begin position="170"/>
        <end position="213"/>
    </location>
</feature>
<dbReference type="InterPro" id="IPR036961">
    <property type="entry name" value="Kinesin_motor_dom_sf"/>
</dbReference>
<dbReference type="Gene3D" id="3.40.850.10">
    <property type="entry name" value="Kinesin motor domain"/>
    <property type="match status" value="1"/>
</dbReference>
<dbReference type="VEuPathDB" id="FungiDB:H310_02886"/>
<comment type="similarity">
    <text evidence="1">Belongs to the TRAFAC class myosin-kinesin ATPase superfamily. Kinesin family.</text>
</comment>
<feature type="binding site" evidence="1">
    <location>
        <begin position="91"/>
        <end position="98"/>
    </location>
    <ligand>
        <name>ATP</name>
        <dbReference type="ChEBI" id="CHEBI:30616"/>
    </ligand>
</feature>
<keyword evidence="1" id="KW-0547">Nucleotide-binding</keyword>
<feature type="compositionally biased region" description="Low complexity" evidence="2">
    <location>
        <begin position="183"/>
        <end position="204"/>
    </location>
</feature>
<dbReference type="GO" id="GO:0005871">
    <property type="term" value="C:kinesin complex"/>
    <property type="evidence" value="ECO:0007669"/>
    <property type="project" value="TreeGrafter"/>
</dbReference>
<dbReference type="GO" id="GO:0008017">
    <property type="term" value="F:microtubule binding"/>
    <property type="evidence" value="ECO:0007669"/>
    <property type="project" value="InterPro"/>
</dbReference>
<dbReference type="GeneID" id="20079936"/>
<dbReference type="GO" id="GO:0005874">
    <property type="term" value="C:microtubule"/>
    <property type="evidence" value="ECO:0007669"/>
    <property type="project" value="TreeGrafter"/>
</dbReference>
<proteinExistence type="inferred from homology"/>
<accession>A0A024ULG8</accession>
<dbReference type="GO" id="GO:0005524">
    <property type="term" value="F:ATP binding"/>
    <property type="evidence" value="ECO:0007669"/>
    <property type="project" value="UniProtKB-UniRule"/>
</dbReference>
<dbReference type="SMART" id="SM00129">
    <property type="entry name" value="KISc"/>
    <property type="match status" value="1"/>
</dbReference>
<dbReference type="PANTHER" id="PTHR24115">
    <property type="entry name" value="KINESIN-RELATED"/>
    <property type="match status" value="1"/>
</dbReference>
<feature type="region of interest" description="Disordered" evidence="2">
    <location>
        <begin position="447"/>
        <end position="529"/>
    </location>
</feature>
<dbReference type="InterPro" id="IPR027417">
    <property type="entry name" value="P-loop_NTPase"/>
</dbReference>
<name>A0A024ULG8_9STRA</name>
<dbReference type="OrthoDB" id="166620at2759"/>
<organism evidence="4">
    <name type="scientific">Aphanomyces invadans</name>
    <dbReference type="NCBI Taxonomy" id="157072"/>
    <lineage>
        <taxon>Eukaryota</taxon>
        <taxon>Sar</taxon>
        <taxon>Stramenopiles</taxon>
        <taxon>Oomycota</taxon>
        <taxon>Saprolegniomycetes</taxon>
        <taxon>Saprolegniales</taxon>
        <taxon>Verrucalvaceae</taxon>
        <taxon>Aphanomyces</taxon>
    </lineage>
</organism>
<feature type="compositionally biased region" description="Low complexity" evidence="2">
    <location>
        <begin position="558"/>
        <end position="570"/>
    </location>
</feature>
<feature type="compositionally biased region" description="Low complexity" evidence="2">
    <location>
        <begin position="590"/>
        <end position="608"/>
    </location>
</feature>
<dbReference type="Pfam" id="PF00225">
    <property type="entry name" value="Kinesin"/>
    <property type="match status" value="2"/>
</dbReference>
<dbReference type="STRING" id="157072.A0A024ULG8"/>
<sequence length="709" mass="77139">MASDGVQEAATTALHVVARVRPLLSTETACPPEVLSIQGGGIVWSKKGLTKALNVDTVLCETSTQSDVFEAVQNHVDHFIKGYDCAILAYGHTGSGKTFTMVGDRAALEKTTANKITVDNGSGIIPRCLQQIFDACDIIENADDVVHLSCSYMEIVNERVYDLLAIPPAASPPRPRADPPSSPSSSSSPSRLSQSPPKAAPSSPHNSLQNTPRSLWNSHRAARESLGLPLRQHPLGHVFVQGLKQCSISCGQDALELHHKAFVHRSTDVPVGHTIFEISMTRQTVAGTRVSRLVLVDLAGFENGSHNNKSIAALTYCMHVVSKSQHHPGSVSCVPFRESVLTRLLQPFLLGSSGTTFVVTLSPAAEAIDDTRATLRFAERLRSISCKPTRQPLVPNTAPTPIEELHAMQLEMNRLRDALARVTCKHEAARRHDQALLMENQQLRAHLDASRSVPKQTDSPTPSPLVIVDSASNDVELPIKTTKTKRDRQSAREPSSSSDPPKRVDESSDKLTLLPRLSPAKVSTARVPETSLSPDLLKKLVQVPLPLRLQESRRPAAPSTTTYNQTTPTPSDLAPSPPRPRHDPPLHNNTSSKASSSGRSAASTKATSLLPSIDCKQPSRPPHAPSATRHSRTHKKEWRGDSSSVMVMSTPRAMALPKLDQRSPPIQSPQPSAPREDDSLAQYKLRRREELETMLGGDFLGTRDAFIFF</sequence>
<evidence type="ECO:0000259" key="3">
    <source>
        <dbReference type="PROSITE" id="PS50067"/>
    </source>
</evidence>
<dbReference type="AlphaFoldDB" id="A0A024ULG8"/>
<dbReference type="GO" id="GO:0016887">
    <property type="term" value="F:ATP hydrolysis activity"/>
    <property type="evidence" value="ECO:0007669"/>
    <property type="project" value="TreeGrafter"/>
</dbReference>
<dbReference type="GO" id="GO:0003777">
    <property type="term" value="F:microtubule motor activity"/>
    <property type="evidence" value="ECO:0007669"/>
    <property type="project" value="InterPro"/>
</dbReference>
<dbReference type="PRINTS" id="PR00380">
    <property type="entry name" value="KINESINHEAVY"/>
</dbReference>
<keyword evidence="1" id="KW-0505">Motor protein</keyword>
<evidence type="ECO:0000313" key="4">
    <source>
        <dbReference type="EMBL" id="ETW06707.1"/>
    </source>
</evidence>
<evidence type="ECO:0000256" key="1">
    <source>
        <dbReference type="PROSITE-ProRule" id="PRU00283"/>
    </source>
</evidence>
<gene>
    <name evidence="4" type="ORF">H310_02886</name>
</gene>
<dbReference type="eggNOG" id="KOG0243">
    <property type="taxonomic scope" value="Eukaryota"/>
</dbReference>
<dbReference type="RefSeq" id="XP_008864782.1">
    <property type="nucleotide sequence ID" value="XM_008866560.1"/>
</dbReference>
<dbReference type="InterPro" id="IPR027640">
    <property type="entry name" value="Kinesin-like_fam"/>
</dbReference>
<keyword evidence="1" id="KW-0067">ATP-binding</keyword>
<feature type="region of interest" description="Disordered" evidence="2">
    <location>
        <begin position="548"/>
        <end position="680"/>
    </location>
</feature>
<reference evidence="4" key="1">
    <citation type="submission" date="2013-12" db="EMBL/GenBank/DDBJ databases">
        <title>The Genome Sequence of Aphanomyces invadans NJM9701.</title>
        <authorList>
            <consortium name="The Broad Institute Genomics Platform"/>
            <person name="Russ C."/>
            <person name="Tyler B."/>
            <person name="van West P."/>
            <person name="Dieguez-Uribeondo J."/>
            <person name="Young S.K."/>
            <person name="Zeng Q."/>
            <person name="Gargeya S."/>
            <person name="Fitzgerald M."/>
            <person name="Abouelleil A."/>
            <person name="Alvarado L."/>
            <person name="Chapman S.B."/>
            <person name="Gainer-Dewar J."/>
            <person name="Goldberg J."/>
            <person name="Griggs A."/>
            <person name="Gujja S."/>
            <person name="Hansen M."/>
            <person name="Howarth C."/>
            <person name="Imamovic A."/>
            <person name="Ireland A."/>
            <person name="Larimer J."/>
            <person name="McCowan C."/>
            <person name="Murphy C."/>
            <person name="Pearson M."/>
            <person name="Poon T.W."/>
            <person name="Priest M."/>
            <person name="Roberts A."/>
            <person name="Saif S."/>
            <person name="Shea T."/>
            <person name="Sykes S."/>
            <person name="Wortman J."/>
            <person name="Nusbaum C."/>
            <person name="Birren B."/>
        </authorList>
    </citation>
    <scope>NUCLEOTIDE SEQUENCE [LARGE SCALE GENOMIC DNA]</scope>
    <source>
        <strain evidence="4">NJM9701</strain>
    </source>
</reference>
<feature type="compositionally biased region" description="Pro residues" evidence="2">
    <location>
        <begin position="170"/>
        <end position="182"/>
    </location>
</feature>
<dbReference type="PANTHER" id="PTHR24115:SF1004">
    <property type="entry name" value="KINESIN-LIKE PROTEIN KIF15"/>
    <property type="match status" value="1"/>
</dbReference>
<evidence type="ECO:0000256" key="2">
    <source>
        <dbReference type="SAM" id="MobiDB-lite"/>
    </source>
</evidence>